<proteinExistence type="inferred from homology"/>
<evidence type="ECO:0000256" key="3">
    <source>
        <dbReference type="ARBA" id="ARBA00022692"/>
    </source>
</evidence>
<comment type="similarity">
    <text evidence="7">Belongs to the DHHC palmitoyltransferase family.</text>
</comment>
<organism evidence="10 12">
    <name type="scientific">Macrostomum lignano</name>
    <dbReference type="NCBI Taxonomy" id="282301"/>
    <lineage>
        <taxon>Eukaryota</taxon>
        <taxon>Metazoa</taxon>
        <taxon>Spiralia</taxon>
        <taxon>Lophotrochozoa</taxon>
        <taxon>Platyhelminthes</taxon>
        <taxon>Rhabditophora</taxon>
        <taxon>Macrostomorpha</taxon>
        <taxon>Macrostomida</taxon>
        <taxon>Macrostomidae</taxon>
        <taxon>Macrostomum</taxon>
    </lineage>
</organism>
<reference evidence="10 12" key="1">
    <citation type="submission" date="2017-06" db="EMBL/GenBank/DDBJ databases">
        <title>A platform for efficient transgenesis in Macrostomum lignano, a flatworm model organism for stem cell research.</title>
        <authorList>
            <person name="Berezikov E."/>
        </authorList>
    </citation>
    <scope>NUCLEOTIDE SEQUENCE [LARGE SCALE GENOMIC DNA]</scope>
    <source>
        <strain evidence="10">DV1</strain>
        <tissue evidence="10">Whole organism</tissue>
    </source>
</reference>
<dbReference type="GO" id="GO:0019706">
    <property type="term" value="F:protein-cysteine S-palmitoyltransferase activity"/>
    <property type="evidence" value="ECO:0007669"/>
    <property type="project" value="UniProtKB-EC"/>
</dbReference>
<protein>
    <recommendedName>
        <fullName evidence="7">Palmitoyltransferase</fullName>
        <ecNumber evidence="7">2.3.1.225</ecNumber>
    </recommendedName>
</protein>
<dbReference type="Proteomes" id="UP000215902">
    <property type="component" value="Unassembled WGS sequence"/>
</dbReference>
<evidence type="ECO:0000313" key="12">
    <source>
        <dbReference type="Proteomes" id="UP000215902"/>
    </source>
</evidence>
<dbReference type="GO" id="GO:0016020">
    <property type="term" value="C:membrane"/>
    <property type="evidence" value="ECO:0007669"/>
    <property type="project" value="UniProtKB-SubCell"/>
</dbReference>
<sequence length="316" mass="35217">NAMAKLAANESLESQSKSKTSANLTNAWREHMQSRSFTTEPHHLHRLGILAYFYCLLATPALFLTRVLPQLSPADSGWWAAVLATAFLVAENFLNYRACIIGHHEHNVVHCFHCQRTSPAVLAWQDGGDRRQRCLACQTESPPRSEHCRLCNLCVMRRHFHCYLLCCCIGHRTHGHFLALCLYSTVGLATSSLAFAIYAVDVGGGWSGLLLPAAALRFAAGSAPAALPAAVFSLYIQLTCLAIAAIYGFLQLQLLLRNQTPAEIAAMDRRYRLDSCYDNLRASLGPARYWPLLLLYPIRIEPDSDGCNWRLRSKRS</sequence>
<evidence type="ECO:0000256" key="6">
    <source>
        <dbReference type="ARBA" id="ARBA00023315"/>
    </source>
</evidence>
<feature type="transmembrane region" description="Helical" evidence="7">
    <location>
        <begin position="177"/>
        <end position="200"/>
    </location>
</feature>
<dbReference type="OrthoDB" id="302728at2759"/>
<evidence type="ECO:0000313" key="11">
    <source>
        <dbReference type="EMBL" id="PAA74184.1"/>
    </source>
</evidence>
<evidence type="ECO:0000313" key="10">
    <source>
        <dbReference type="EMBL" id="PAA59343.1"/>
    </source>
</evidence>
<dbReference type="EC" id="2.3.1.225" evidence="7"/>
<feature type="region of interest" description="Disordered" evidence="8">
    <location>
        <begin position="1"/>
        <end position="23"/>
    </location>
</feature>
<dbReference type="STRING" id="282301.A0A267ECN9"/>
<comment type="caution">
    <text evidence="10">The sequence shown here is derived from an EMBL/GenBank/DDBJ whole genome shotgun (WGS) entry which is preliminary data.</text>
</comment>
<name>A0A267ECN9_9PLAT</name>
<evidence type="ECO:0000256" key="2">
    <source>
        <dbReference type="ARBA" id="ARBA00022679"/>
    </source>
</evidence>
<keyword evidence="3 7" id="KW-0812">Transmembrane</keyword>
<comment type="subcellular location">
    <subcellularLocation>
        <location evidence="1">Membrane</location>
        <topology evidence="1">Multi-pass membrane protein</topology>
    </subcellularLocation>
</comment>
<dbReference type="EMBL" id="NIVC01002274">
    <property type="protein sequence ID" value="PAA59343.1"/>
    <property type="molecule type" value="Genomic_DNA"/>
</dbReference>
<gene>
    <name evidence="10" type="ORF">BOX15_Mlig001375g3</name>
    <name evidence="11" type="ORF">BOX15_Mlig001375g4</name>
</gene>
<feature type="transmembrane region" description="Helical" evidence="7">
    <location>
        <begin position="44"/>
        <end position="64"/>
    </location>
</feature>
<keyword evidence="6 7" id="KW-0012">Acyltransferase</keyword>
<dbReference type="EMBL" id="NIVC01000974">
    <property type="protein sequence ID" value="PAA74184.1"/>
    <property type="molecule type" value="Genomic_DNA"/>
</dbReference>
<accession>A0A267ECN9</accession>
<feature type="transmembrane region" description="Helical" evidence="7">
    <location>
        <begin position="225"/>
        <end position="250"/>
    </location>
</feature>
<comment type="catalytic activity">
    <reaction evidence="7">
        <text>L-cysteinyl-[protein] + hexadecanoyl-CoA = S-hexadecanoyl-L-cysteinyl-[protein] + CoA</text>
        <dbReference type="Rhea" id="RHEA:36683"/>
        <dbReference type="Rhea" id="RHEA-COMP:10131"/>
        <dbReference type="Rhea" id="RHEA-COMP:11032"/>
        <dbReference type="ChEBI" id="CHEBI:29950"/>
        <dbReference type="ChEBI" id="CHEBI:57287"/>
        <dbReference type="ChEBI" id="CHEBI:57379"/>
        <dbReference type="ChEBI" id="CHEBI:74151"/>
        <dbReference type="EC" id="2.3.1.225"/>
    </reaction>
</comment>
<keyword evidence="4 7" id="KW-1133">Transmembrane helix</keyword>
<feature type="transmembrane region" description="Helical" evidence="7">
    <location>
        <begin position="76"/>
        <end position="94"/>
    </location>
</feature>
<dbReference type="InterPro" id="IPR001594">
    <property type="entry name" value="Palmitoyltrfase_DHHC"/>
</dbReference>
<dbReference type="AlphaFoldDB" id="A0A267ECN9"/>
<keyword evidence="12" id="KW-1185">Reference proteome</keyword>
<dbReference type="PROSITE" id="PS50216">
    <property type="entry name" value="DHHC"/>
    <property type="match status" value="1"/>
</dbReference>
<keyword evidence="5 7" id="KW-0472">Membrane</keyword>
<dbReference type="PANTHER" id="PTHR12246">
    <property type="entry name" value="PALMITOYLTRANSFERASE ZDHHC16"/>
    <property type="match status" value="1"/>
</dbReference>
<comment type="domain">
    <text evidence="7">The DHHC domain is required for palmitoyltransferase activity.</text>
</comment>
<evidence type="ECO:0000256" key="5">
    <source>
        <dbReference type="ARBA" id="ARBA00023136"/>
    </source>
</evidence>
<evidence type="ECO:0000256" key="1">
    <source>
        <dbReference type="ARBA" id="ARBA00004141"/>
    </source>
</evidence>
<keyword evidence="2 7" id="KW-0808">Transferase</keyword>
<feature type="non-terminal residue" evidence="10">
    <location>
        <position position="1"/>
    </location>
</feature>
<feature type="domain" description="Palmitoyltransferase DHHC" evidence="9">
    <location>
        <begin position="130"/>
        <end position="263"/>
    </location>
</feature>
<evidence type="ECO:0000256" key="8">
    <source>
        <dbReference type="SAM" id="MobiDB-lite"/>
    </source>
</evidence>
<dbReference type="InterPro" id="IPR039859">
    <property type="entry name" value="PFA4/ZDH16/20/ERF2-like"/>
</dbReference>
<dbReference type="Pfam" id="PF01529">
    <property type="entry name" value="DHHC"/>
    <property type="match status" value="1"/>
</dbReference>
<feature type="compositionally biased region" description="Polar residues" evidence="8">
    <location>
        <begin position="11"/>
        <end position="23"/>
    </location>
</feature>
<evidence type="ECO:0000259" key="9">
    <source>
        <dbReference type="Pfam" id="PF01529"/>
    </source>
</evidence>
<evidence type="ECO:0000256" key="4">
    <source>
        <dbReference type="ARBA" id="ARBA00022989"/>
    </source>
</evidence>
<evidence type="ECO:0000256" key="7">
    <source>
        <dbReference type="RuleBase" id="RU079119"/>
    </source>
</evidence>